<reference evidence="1 2" key="2">
    <citation type="submission" date="2017-09" db="EMBL/GenBank/DDBJ databases">
        <title>Extensive intraspecific genome diversity in a model arbuscular mycorrhizal fungus.</title>
        <authorList>
            <person name="Chen E.C."/>
            <person name="Morin E."/>
            <person name="Beaudet D."/>
            <person name="Noel J."/>
            <person name="Ndikumana S."/>
            <person name="Charron P."/>
            <person name="St-Onge C."/>
            <person name="Giorgi J."/>
            <person name="Grigoriev I.V."/>
            <person name="Roux C."/>
            <person name="Martin F.M."/>
            <person name="Corradi N."/>
        </authorList>
    </citation>
    <scope>NUCLEOTIDE SEQUENCE [LARGE SCALE GENOMIC DNA]</scope>
    <source>
        <strain evidence="1 2">A5</strain>
    </source>
</reference>
<evidence type="ECO:0000313" key="1">
    <source>
        <dbReference type="EMBL" id="PKB93095.1"/>
    </source>
</evidence>
<gene>
    <name evidence="1" type="ORF">RhiirA5_442364</name>
</gene>
<protein>
    <submittedName>
        <fullName evidence="1">Uncharacterized protein</fullName>
    </submittedName>
</protein>
<evidence type="ECO:0000313" key="2">
    <source>
        <dbReference type="Proteomes" id="UP000232722"/>
    </source>
</evidence>
<name>A0A2N0NEU0_9GLOM</name>
<proteinExistence type="predicted"/>
<dbReference type="EMBL" id="LLXJ01008975">
    <property type="protein sequence ID" value="PKB93095.1"/>
    <property type="molecule type" value="Genomic_DNA"/>
</dbReference>
<sequence length="65" mass="7885">MKKLQKTENLNKEKGEAYEVRKEIQKKRKEILAFSRNWNLSQEKSQGMENLNEERREVYEIKNGN</sequence>
<accession>A0A2N0NEU0</accession>
<dbReference type="AlphaFoldDB" id="A0A2N0NEU0"/>
<comment type="caution">
    <text evidence="1">The sequence shown here is derived from an EMBL/GenBank/DDBJ whole genome shotgun (WGS) entry which is preliminary data.</text>
</comment>
<dbReference type="Proteomes" id="UP000232722">
    <property type="component" value="Unassembled WGS sequence"/>
</dbReference>
<organism evidence="1 2">
    <name type="scientific">Rhizophagus irregularis</name>
    <dbReference type="NCBI Taxonomy" id="588596"/>
    <lineage>
        <taxon>Eukaryota</taxon>
        <taxon>Fungi</taxon>
        <taxon>Fungi incertae sedis</taxon>
        <taxon>Mucoromycota</taxon>
        <taxon>Glomeromycotina</taxon>
        <taxon>Glomeromycetes</taxon>
        <taxon>Glomerales</taxon>
        <taxon>Glomeraceae</taxon>
        <taxon>Rhizophagus</taxon>
    </lineage>
</organism>
<reference evidence="1 2" key="1">
    <citation type="submission" date="2016-04" db="EMBL/GenBank/DDBJ databases">
        <title>Genome analyses suggest a sexual origin of heterokaryosis in a supposedly ancient asexual fungus.</title>
        <authorList>
            <person name="Ropars J."/>
            <person name="Sedzielewska K."/>
            <person name="Noel J."/>
            <person name="Charron P."/>
            <person name="Farinelli L."/>
            <person name="Marton T."/>
            <person name="Kruger M."/>
            <person name="Pelin A."/>
            <person name="Brachmann A."/>
            <person name="Corradi N."/>
        </authorList>
    </citation>
    <scope>NUCLEOTIDE SEQUENCE [LARGE SCALE GENOMIC DNA]</scope>
    <source>
        <strain evidence="1 2">A5</strain>
    </source>
</reference>